<dbReference type="Proteomes" id="UP000195787">
    <property type="component" value="Unassembled WGS sequence"/>
</dbReference>
<accession>A0A1R4ESM6</accession>
<evidence type="ECO:0000313" key="1">
    <source>
        <dbReference type="EMBL" id="SJM46687.1"/>
    </source>
</evidence>
<dbReference type="GeneID" id="303171721"/>
<gene>
    <name evidence="1" type="ORF">CZ674_00660</name>
</gene>
<dbReference type="RefSeq" id="WP_086990118.1">
    <property type="nucleotide sequence ID" value="NZ_FUHU01000003.1"/>
</dbReference>
<keyword evidence="2" id="KW-1185">Reference proteome</keyword>
<reference evidence="1 2" key="1">
    <citation type="submission" date="2017-02" db="EMBL/GenBank/DDBJ databases">
        <authorList>
            <person name="Peterson S.W."/>
        </authorList>
    </citation>
    <scope>NUCLEOTIDE SEQUENCE [LARGE SCALE GENOMIC DNA]</scope>
    <source>
        <strain evidence="1 2">LMG 22410</strain>
    </source>
</reference>
<sequence>MSVFKNRDAEARERLGRDAIEAAYAAPDAELVIETGFWKGFTKAAARAWCWNLFQFEPYGFIIPASFATSRQQQELESGLIPENELYAKRARDFVLFGQSPLQYGRTGWRCRRRRSAGLTCGLSPRREVDPILGRRQSRSSYRGRVTTKRLSTPESVRSEQRGLKVCATTFGSSARLSGVRSSRV</sequence>
<organism evidence="1 2">
    <name type="scientific">Agrococcus casei LMG 22410</name>
    <dbReference type="NCBI Taxonomy" id="1255656"/>
    <lineage>
        <taxon>Bacteria</taxon>
        <taxon>Bacillati</taxon>
        <taxon>Actinomycetota</taxon>
        <taxon>Actinomycetes</taxon>
        <taxon>Micrococcales</taxon>
        <taxon>Microbacteriaceae</taxon>
        <taxon>Agrococcus</taxon>
    </lineage>
</organism>
<name>A0A1R4ESM6_9MICO</name>
<protein>
    <submittedName>
        <fullName evidence="1">Uncharacterized protein</fullName>
    </submittedName>
</protein>
<dbReference type="EMBL" id="FUHU01000003">
    <property type="protein sequence ID" value="SJM46687.1"/>
    <property type="molecule type" value="Genomic_DNA"/>
</dbReference>
<dbReference type="AlphaFoldDB" id="A0A1R4ESM6"/>
<evidence type="ECO:0000313" key="2">
    <source>
        <dbReference type="Proteomes" id="UP000195787"/>
    </source>
</evidence>
<dbReference type="OrthoDB" id="5119181at2"/>
<proteinExistence type="predicted"/>